<feature type="chain" id="PRO_5047045268" description="DUF7018 domain-containing protein" evidence="1">
    <location>
        <begin position="23"/>
        <end position="185"/>
    </location>
</feature>
<evidence type="ECO:0000259" key="2">
    <source>
        <dbReference type="Pfam" id="PF22872"/>
    </source>
</evidence>
<reference evidence="3 4" key="1">
    <citation type="submission" date="2021-10" db="EMBL/GenBank/DDBJ databases">
        <authorList>
            <person name="Criscuolo A."/>
        </authorList>
    </citation>
    <scope>NUCLEOTIDE SEQUENCE [LARGE SCALE GENOMIC DNA]</scope>
    <source>
        <strain evidence="4">CIP 111899</strain>
    </source>
</reference>
<evidence type="ECO:0000313" key="3">
    <source>
        <dbReference type="EMBL" id="CAG9614944.1"/>
    </source>
</evidence>
<accession>A0ABM8YGS5</accession>
<feature type="signal peptide" evidence="1">
    <location>
        <begin position="1"/>
        <end position="22"/>
    </location>
</feature>
<feature type="domain" description="DUF7018" evidence="2">
    <location>
        <begin position="44"/>
        <end position="146"/>
    </location>
</feature>
<dbReference type="PROSITE" id="PS51257">
    <property type="entry name" value="PROKAR_LIPOPROTEIN"/>
    <property type="match status" value="1"/>
</dbReference>
<protein>
    <recommendedName>
        <fullName evidence="2">DUF7018 domain-containing protein</fullName>
    </recommendedName>
</protein>
<keyword evidence="4" id="KW-1185">Reference proteome</keyword>
<comment type="caution">
    <text evidence="3">The sequence shown here is derived from an EMBL/GenBank/DDBJ whole genome shotgun (WGS) entry which is preliminary data.</text>
</comment>
<sequence>MKAKKLICLAFPLMLVAGVGCSKDNTEEKKTETVSKTKMKVVLSEKQYPYYICEQMVEFQFKKDEFVANVLQASKDKDKVKDVLKSVDEIEEILDAIENIEVPSKYKDKQKVMLEGVSEARKGLESIKDSSKKDKTNIQESVTKTVGNLSTADIELWEPIVKEISKENPDAYEKALDNKMEQHKK</sequence>
<proteinExistence type="predicted"/>
<gene>
    <name evidence="3" type="ORF">BACCIP111899_04178</name>
</gene>
<dbReference type="Pfam" id="PF22872">
    <property type="entry name" value="DUF7018"/>
    <property type="match status" value="1"/>
</dbReference>
<dbReference type="EMBL" id="CAKJTI010000045">
    <property type="protein sequence ID" value="CAG9614944.1"/>
    <property type="molecule type" value="Genomic_DNA"/>
</dbReference>
<organism evidence="3 4">
    <name type="scientific">Bacillus rhizoplanae</name>
    <dbReference type="NCBI Taxonomy" id="2880966"/>
    <lineage>
        <taxon>Bacteria</taxon>
        <taxon>Bacillati</taxon>
        <taxon>Bacillota</taxon>
        <taxon>Bacilli</taxon>
        <taxon>Bacillales</taxon>
        <taxon>Bacillaceae</taxon>
        <taxon>Bacillus</taxon>
    </lineage>
</organism>
<evidence type="ECO:0000256" key="1">
    <source>
        <dbReference type="SAM" id="SignalP"/>
    </source>
</evidence>
<evidence type="ECO:0000313" key="4">
    <source>
        <dbReference type="Proteomes" id="UP000789423"/>
    </source>
</evidence>
<dbReference type="RefSeq" id="WP_098311149.1">
    <property type="nucleotide sequence ID" value="NZ_CAKJTI010000045.1"/>
</dbReference>
<dbReference type="InterPro" id="IPR053854">
    <property type="entry name" value="DUF7018"/>
</dbReference>
<dbReference type="Proteomes" id="UP000789423">
    <property type="component" value="Unassembled WGS sequence"/>
</dbReference>
<keyword evidence="1" id="KW-0732">Signal</keyword>
<name>A0ABM8YGS5_9BACI</name>